<sequence>MIDRNHIKPGLFLRGPGNRGAQKPSDSGGAHLPAAPRDKNARPCGTAQSIEIEGPLGPGWIRCWTRRPVQLRGLQDSKAGQNWALRRSCRLFSQVGSVESEWIKTIRRAMV</sequence>
<protein>
    <submittedName>
        <fullName evidence="2">Uncharacterized protein</fullName>
    </submittedName>
</protein>
<reference evidence="2 3" key="1">
    <citation type="submission" date="2016-10" db="EMBL/GenBank/DDBJ databases">
        <title>Genome sequence of the ascomycete fungus Penicillium subrubescens.</title>
        <authorList>
            <person name="De Vries R.P."/>
            <person name="Peng M."/>
            <person name="Dilokpimol A."/>
            <person name="Hilden K."/>
            <person name="Makela M.R."/>
            <person name="Grigoriev I."/>
            <person name="Riley R."/>
            <person name="Granchi Z."/>
        </authorList>
    </citation>
    <scope>NUCLEOTIDE SEQUENCE [LARGE SCALE GENOMIC DNA]</scope>
    <source>
        <strain evidence="2 3">CBS 132785</strain>
    </source>
</reference>
<dbReference type="Proteomes" id="UP000186955">
    <property type="component" value="Unassembled WGS sequence"/>
</dbReference>
<feature type="region of interest" description="Disordered" evidence="1">
    <location>
        <begin position="1"/>
        <end position="45"/>
    </location>
</feature>
<proteinExistence type="predicted"/>
<dbReference type="AlphaFoldDB" id="A0A1Q5UDU0"/>
<comment type="caution">
    <text evidence="2">The sequence shown here is derived from an EMBL/GenBank/DDBJ whole genome shotgun (WGS) entry which is preliminary data.</text>
</comment>
<dbReference type="EMBL" id="MNBE01000313">
    <property type="protein sequence ID" value="OKP10648.1"/>
    <property type="molecule type" value="Genomic_DNA"/>
</dbReference>
<evidence type="ECO:0000313" key="2">
    <source>
        <dbReference type="EMBL" id="OKP10648.1"/>
    </source>
</evidence>
<evidence type="ECO:0000256" key="1">
    <source>
        <dbReference type="SAM" id="MobiDB-lite"/>
    </source>
</evidence>
<name>A0A1Q5UDU0_9EURO</name>
<gene>
    <name evidence="2" type="ORF">PENSUB_3951</name>
</gene>
<accession>A0A1Q5UDU0</accession>
<organism evidence="2 3">
    <name type="scientific">Penicillium subrubescens</name>
    <dbReference type="NCBI Taxonomy" id="1316194"/>
    <lineage>
        <taxon>Eukaryota</taxon>
        <taxon>Fungi</taxon>
        <taxon>Dikarya</taxon>
        <taxon>Ascomycota</taxon>
        <taxon>Pezizomycotina</taxon>
        <taxon>Eurotiomycetes</taxon>
        <taxon>Eurotiomycetidae</taxon>
        <taxon>Eurotiales</taxon>
        <taxon>Aspergillaceae</taxon>
        <taxon>Penicillium</taxon>
    </lineage>
</organism>
<evidence type="ECO:0000313" key="3">
    <source>
        <dbReference type="Proteomes" id="UP000186955"/>
    </source>
</evidence>
<keyword evidence="3" id="KW-1185">Reference proteome</keyword>